<feature type="transmembrane region" description="Helical" evidence="2">
    <location>
        <begin position="345"/>
        <end position="363"/>
    </location>
</feature>
<name>A0A9P0GZY6_DIABA</name>
<gene>
    <name evidence="3" type="ORF">DIABBA_LOCUS12173</name>
</gene>
<protein>
    <recommendedName>
        <fullName evidence="5">Major facilitator superfamily domain-containing protein 12-like</fullName>
    </recommendedName>
</protein>
<dbReference type="FunFam" id="1.20.1250.20:FF:000431">
    <property type="entry name" value="Predicted protein"/>
    <property type="match status" value="1"/>
</dbReference>
<feature type="transmembrane region" description="Helical" evidence="2">
    <location>
        <begin position="52"/>
        <end position="72"/>
    </location>
</feature>
<evidence type="ECO:0000313" key="4">
    <source>
        <dbReference type="Proteomes" id="UP001153709"/>
    </source>
</evidence>
<feature type="transmembrane region" description="Helical" evidence="2">
    <location>
        <begin position="190"/>
        <end position="211"/>
    </location>
</feature>
<dbReference type="CDD" id="cd17491">
    <property type="entry name" value="MFS_MFSD12"/>
    <property type="match status" value="1"/>
</dbReference>
<dbReference type="Pfam" id="PF13347">
    <property type="entry name" value="MFS_2"/>
    <property type="match status" value="1"/>
</dbReference>
<feature type="transmembrane region" description="Helical" evidence="2">
    <location>
        <begin position="231"/>
        <end position="251"/>
    </location>
</feature>
<reference evidence="3" key="1">
    <citation type="submission" date="2022-01" db="EMBL/GenBank/DDBJ databases">
        <authorList>
            <person name="King R."/>
        </authorList>
    </citation>
    <scope>NUCLEOTIDE SEQUENCE</scope>
</reference>
<evidence type="ECO:0000313" key="3">
    <source>
        <dbReference type="EMBL" id="CAH1284899.1"/>
    </source>
</evidence>
<dbReference type="OrthoDB" id="1730117at2759"/>
<dbReference type="SUPFAM" id="SSF103473">
    <property type="entry name" value="MFS general substrate transporter"/>
    <property type="match status" value="1"/>
</dbReference>
<dbReference type="InterPro" id="IPR039672">
    <property type="entry name" value="MFS_2"/>
</dbReference>
<feature type="transmembrane region" description="Helical" evidence="2">
    <location>
        <begin position="445"/>
        <end position="466"/>
    </location>
</feature>
<dbReference type="AlphaFoldDB" id="A0A9P0GZY6"/>
<evidence type="ECO:0000256" key="1">
    <source>
        <dbReference type="ARBA" id="ARBA00008335"/>
    </source>
</evidence>
<feature type="transmembrane region" description="Helical" evidence="2">
    <location>
        <begin position="311"/>
        <end position="333"/>
    </location>
</feature>
<feature type="transmembrane region" description="Helical" evidence="2">
    <location>
        <begin position="285"/>
        <end position="305"/>
    </location>
</feature>
<feature type="transmembrane region" description="Helical" evidence="2">
    <location>
        <begin position="408"/>
        <end position="433"/>
    </location>
</feature>
<evidence type="ECO:0008006" key="5">
    <source>
        <dbReference type="Google" id="ProtNLM"/>
    </source>
</evidence>
<dbReference type="GO" id="GO:0005886">
    <property type="term" value="C:plasma membrane"/>
    <property type="evidence" value="ECO:0007669"/>
    <property type="project" value="TreeGrafter"/>
</dbReference>
<keyword evidence="2" id="KW-0472">Membrane</keyword>
<feature type="transmembrane region" description="Helical" evidence="2">
    <location>
        <begin position="150"/>
        <end position="169"/>
    </location>
</feature>
<keyword evidence="4" id="KW-1185">Reference proteome</keyword>
<dbReference type="GO" id="GO:0008643">
    <property type="term" value="P:carbohydrate transport"/>
    <property type="evidence" value="ECO:0007669"/>
    <property type="project" value="InterPro"/>
</dbReference>
<dbReference type="Proteomes" id="UP001153709">
    <property type="component" value="Chromosome 8"/>
</dbReference>
<feature type="transmembrane region" description="Helical" evidence="2">
    <location>
        <begin position="119"/>
        <end position="135"/>
    </location>
</feature>
<organism evidence="3 4">
    <name type="scientific">Diabrotica balteata</name>
    <name type="common">Banded cucumber beetle</name>
    <dbReference type="NCBI Taxonomy" id="107213"/>
    <lineage>
        <taxon>Eukaryota</taxon>
        <taxon>Metazoa</taxon>
        <taxon>Ecdysozoa</taxon>
        <taxon>Arthropoda</taxon>
        <taxon>Hexapoda</taxon>
        <taxon>Insecta</taxon>
        <taxon>Pterygota</taxon>
        <taxon>Neoptera</taxon>
        <taxon>Endopterygota</taxon>
        <taxon>Coleoptera</taxon>
        <taxon>Polyphaga</taxon>
        <taxon>Cucujiformia</taxon>
        <taxon>Chrysomeloidea</taxon>
        <taxon>Chrysomelidae</taxon>
        <taxon>Galerucinae</taxon>
        <taxon>Diabroticina</taxon>
        <taxon>Diabroticites</taxon>
        <taxon>Diabrotica</taxon>
    </lineage>
</organism>
<dbReference type="PANTHER" id="PTHR11328">
    <property type="entry name" value="MAJOR FACILITATOR SUPERFAMILY DOMAIN-CONTAINING PROTEIN"/>
    <property type="match status" value="1"/>
</dbReference>
<dbReference type="Gene3D" id="1.20.1250.20">
    <property type="entry name" value="MFS general substrate transporter like domains"/>
    <property type="match status" value="2"/>
</dbReference>
<keyword evidence="2" id="KW-0812">Transmembrane</keyword>
<proteinExistence type="inferred from homology"/>
<dbReference type="EMBL" id="OU898283">
    <property type="protein sequence ID" value="CAH1284899.1"/>
    <property type="molecule type" value="Genomic_DNA"/>
</dbReference>
<dbReference type="InterPro" id="IPR036259">
    <property type="entry name" value="MFS_trans_sf"/>
</dbReference>
<dbReference type="PANTHER" id="PTHR11328:SF28">
    <property type="entry name" value="MAJOR FACILITATOR SUPERFAMILY DOMAIN-CONTAINING PROTEIN 12"/>
    <property type="match status" value="1"/>
</dbReference>
<feature type="transmembrane region" description="Helical" evidence="2">
    <location>
        <begin position="369"/>
        <end position="396"/>
    </location>
</feature>
<evidence type="ECO:0000256" key="2">
    <source>
        <dbReference type="SAM" id="Phobius"/>
    </source>
</evidence>
<comment type="similarity">
    <text evidence="1">Belongs to the major facilitator superfamily.</text>
</comment>
<accession>A0A9P0GZY6</accession>
<sequence length="485" mass="54383">MSLKISINFARFKHTLVSTFQRLKMEGMSNEYTEVYRRLPLKLQLTYGVGHVLNDVCASMWFTYLLVFFHYVLQFSNFQTGLMLLIGQVADALSTPFVGYHSDQSAGSWICNYGKRKTWHLLGTICVIGTFPFIFSECLGCSNSRNTAEVFYYSMFIIIFQFGWAAVQISHLSLIPELTPNDHDRTKLTAVRYCFTVISNVLVYVITWIVLHIHNGDSSKIGPGDEPKFQLVVLSVFGVGIVCSTIFHFFVKEERNGTGHDVRGTQVRTSISDLLRKSTIYRIGVVYMSSRLFVNLSQVFIPLYLHETLDSAASSLALVPLVMFIGSFVASLFIEWINRHLGRKVTYMLGTIFGVVGCIWIKFGYGDNYINYCIYAVALLIGAGGSIVLVTSLGITTDFIGEDTHNGAFVYGVMSFIDKLANGVAVVIIQYLHNDKSNINFYREVLTYVCGGSIVLGGVAVIACFYNSRRTRIVYESIPNDSTIN</sequence>
<dbReference type="GO" id="GO:0015293">
    <property type="term" value="F:symporter activity"/>
    <property type="evidence" value="ECO:0007669"/>
    <property type="project" value="InterPro"/>
</dbReference>
<keyword evidence="2" id="KW-1133">Transmembrane helix</keyword>